<comment type="caution">
    <text evidence="1">The sequence shown here is derived from an EMBL/GenBank/DDBJ whole genome shotgun (WGS) entry which is preliminary data.</text>
</comment>
<dbReference type="AlphaFoldDB" id="A0A0U9H6C0"/>
<proteinExistence type="predicted"/>
<dbReference type="EMBL" id="BBXV01000023">
    <property type="protein sequence ID" value="GAQ18047.1"/>
    <property type="molecule type" value="Genomic_DNA"/>
</dbReference>
<reference evidence="2" key="1">
    <citation type="submission" date="2015-07" db="EMBL/GenBank/DDBJ databases">
        <title>Draft Genome Sequence of Oceanobacillus picturae Heshi-B3 that Was Isolated from Fermented Rice Bran with Aging Salted Mackerel, Which Was Named Heshiko as Traditional Fermented Seafood in Japan.</title>
        <authorList>
            <person name="Akuzawa S."/>
            <person name="Nakagawa J."/>
            <person name="Kanekatsu T."/>
            <person name="Kanesaki Y."/>
            <person name="Suzuki T."/>
        </authorList>
    </citation>
    <scope>NUCLEOTIDE SEQUENCE [LARGE SCALE GENOMIC DNA]</scope>
    <source>
        <strain evidence="2">Heshi-B3</strain>
    </source>
</reference>
<protein>
    <submittedName>
        <fullName evidence="1">Phage protein</fullName>
    </submittedName>
</protein>
<evidence type="ECO:0000313" key="2">
    <source>
        <dbReference type="Proteomes" id="UP000052946"/>
    </source>
</evidence>
<evidence type="ECO:0000313" key="1">
    <source>
        <dbReference type="EMBL" id="GAQ18047.1"/>
    </source>
</evidence>
<organism evidence="1 2">
    <name type="scientific">Oceanobacillus picturae</name>
    <dbReference type="NCBI Taxonomy" id="171693"/>
    <lineage>
        <taxon>Bacteria</taxon>
        <taxon>Bacillati</taxon>
        <taxon>Bacillota</taxon>
        <taxon>Bacilli</taxon>
        <taxon>Bacillales</taxon>
        <taxon>Bacillaceae</taxon>
        <taxon>Oceanobacillus</taxon>
    </lineage>
</organism>
<dbReference type="Proteomes" id="UP000052946">
    <property type="component" value="Unassembled WGS sequence"/>
</dbReference>
<accession>A0A0U9H6C0</accession>
<sequence>MSLKSKIYKMLRIWNDVDAVRKGKVGKRVGRRVAGKASGKMLRKLFK</sequence>
<name>A0A0U9H6C0_9BACI</name>
<gene>
    <name evidence="1" type="ORF">OPHB3_1986</name>
</gene>
<reference evidence="1 2" key="2">
    <citation type="journal article" date="2016" name="Genome Announc.">
        <title>Draft Genome Sequence of Oceanobacillus picturae Heshi-B3, Isolated from Fermented Rice Bran in a Traditional Japanese Seafood Dish.</title>
        <authorList>
            <person name="Akuzawa S."/>
            <person name="Nagaoka J."/>
            <person name="Kanekatsu M."/>
            <person name="Kanesaki Y."/>
            <person name="Suzuki T."/>
        </authorList>
    </citation>
    <scope>NUCLEOTIDE SEQUENCE [LARGE SCALE GENOMIC DNA]</scope>
    <source>
        <strain evidence="1 2">Heshi-B3</strain>
    </source>
</reference>